<organism evidence="2 3">
    <name type="scientific">Priestia iocasae</name>
    <dbReference type="NCBI Taxonomy" id="2291674"/>
    <lineage>
        <taxon>Bacteria</taxon>
        <taxon>Bacillati</taxon>
        <taxon>Bacillota</taxon>
        <taxon>Bacilli</taxon>
        <taxon>Bacillales</taxon>
        <taxon>Bacillaceae</taxon>
        <taxon>Priestia</taxon>
    </lineage>
</organism>
<evidence type="ECO:0000256" key="1">
    <source>
        <dbReference type="SAM" id="Phobius"/>
    </source>
</evidence>
<evidence type="ECO:0000313" key="2">
    <source>
        <dbReference type="EMBL" id="MBM7703640.1"/>
    </source>
</evidence>
<protein>
    <recommendedName>
        <fullName evidence="4">Photosystem II protein N</fullName>
    </recommendedName>
</protein>
<accession>A0ABS2QW60</accession>
<proteinExistence type="predicted"/>
<keyword evidence="1" id="KW-1133">Transmembrane helix</keyword>
<sequence length="34" mass="4115">MDTMRIVQYVFTFLGVICLGFTYYNMMKKDDKNK</sequence>
<dbReference type="Proteomes" id="UP000809829">
    <property type="component" value="Unassembled WGS sequence"/>
</dbReference>
<keyword evidence="3" id="KW-1185">Reference proteome</keyword>
<keyword evidence="1" id="KW-0812">Transmembrane</keyword>
<gene>
    <name evidence="2" type="ORF">JOC83_002489</name>
</gene>
<name>A0ABS2QW60_9BACI</name>
<comment type="caution">
    <text evidence="2">The sequence shown here is derived from an EMBL/GenBank/DDBJ whole genome shotgun (WGS) entry which is preliminary data.</text>
</comment>
<keyword evidence="1" id="KW-0472">Membrane</keyword>
<evidence type="ECO:0008006" key="4">
    <source>
        <dbReference type="Google" id="ProtNLM"/>
    </source>
</evidence>
<reference evidence="2 3" key="1">
    <citation type="submission" date="2021-01" db="EMBL/GenBank/DDBJ databases">
        <title>Genomic Encyclopedia of Type Strains, Phase IV (KMG-IV): sequencing the most valuable type-strain genomes for metagenomic binning, comparative biology and taxonomic classification.</title>
        <authorList>
            <person name="Goeker M."/>
        </authorList>
    </citation>
    <scope>NUCLEOTIDE SEQUENCE [LARGE SCALE GENOMIC DNA]</scope>
    <source>
        <strain evidence="2 3">DSM 104297</strain>
    </source>
</reference>
<feature type="transmembrane region" description="Helical" evidence="1">
    <location>
        <begin position="6"/>
        <end position="24"/>
    </location>
</feature>
<evidence type="ECO:0000313" key="3">
    <source>
        <dbReference type="Proteomes" id="UP000809829"/>
    </source>
</evidence>
<dbReference type="EMBL" id="JAFBFC010000004">
    <property type="protein sequence ID" value="MBM7703640.1"/>
    <property type="molecule type" value="Genomic_DNA"/>
</dbReference>